<dbReference type="UniPathway" id="UPA00214"/>
<dbReference type="EC" id="5.1.3.2" evidence="5 9"/>
<accession>A0A344TMV3</accession>
<evidence type="ECO:0000256" key="3">
    <source>
        <dbReference type="ARBA" id="ARBA00004947"/>
    </source>
</evidence>
<dbReference type="PANTHER" id="PTHR43725:SF47">
    <property type="entry name" value="UDP-GLUCOSE 4-EPIMERASE"/>
    <property type="match status" value="1"/>
</dbReference>
<evidence type="ECO:0000256" key="1">
    <source>
        <dbReference type="ARBA" id="ARBA00000083"/>
    </source>
</evidence>
<dbReference type="Gene3D" id="3.90.25.10">
    <property type="entry name" value="UDP-galactose 4-epimerase, domain 1"/>
    <property type="match status" value="1"/>
</dbReference>
<comment type="catalytic activity">
    <reaction evidence="1 9">
        <text>UDP-alpha-D-glucose = UDP-alpha-D-galactose</text>
        <dbReference type="Rhea" id="RHEA:22168"/>
        <dbReference type="ChEBI" id="CHEBI:58885"/>
        <dbReference type="ChEBI" id="CHEBI:66914"/>
        <dbReference type="EC" id="5.1.3.2"/>
    </reaction>
</comment>
<dbReference type="Gene3D" id="3.40.50.720">
    <property type="entry name" value="NAD(P)-binding Rossmann-like Domain"/>
    <property type="match status" value="1"/>
</dbReference>
<dbReference type="AlphaFoldDB" id="A0A344TMV3"/>
<dbReference type="GO" id="GO:0005829">
    <property type="term" value="C:cytosol"/>
    <property type="evidence" value="ECO:0007669"/>
    <property type="project" value="TreeGrafter"/>
</dbReference>
<evidence type="ECO:0000259" key="10">
    <source>
        <dbReference type="Pfam" id="PF16363"/>
    </source>
</evidence>
<dbReference type="OrthoDB" id="9811743at2"/>
<comment type="similarity">
    <text evidence="4 9">Belongs to the NAD(P)-dependent epimerase/dehydratase family.</text>
</comment>
<evidence type="ECO:0000256" key="9">
    <source>
        <dbReference type="RuleBase" id="RU366046"/>
    </source>
</evidence>
<name>A0A344TMV3_9BACT</name>
<dbReference type="InterPro" id="IPR036291">
    <property type="entry name" value="NAD(P)-bd_dom_sf"/>
</dbReference>
<evidence type="ECO:0000256" key="7">
    <source>
        <dbReference type="ARBA" id="ARBA00023027"/>
    </source>
</evidence>
<dbReference type="PANTHER" id="PTHR43725">
    <property type="entry name" value="UDP-GLUCOSE 4-EPIMERASE"/>
    <property type="match status" value="1"/>
</dbReference>
<comment type="pathway">
    <text evidence="3 9">Carbohydrate metabolism; galactose metabolism.</text>
</comment>
<feature type="domain" description="NAD(P)-binding" evidence="10">
    <location>
        <begin position="4"/>
        <end position="327"/>
    </location>
</feature>
<dbReference type="KEGG" id="run:DR864_20585"/>
<reference evidence="11 12" key="1">
    <citation type="submission" date="2018-07" db="EMBL/GenBank/DDBJ databases">
        <title>Genome sequencing of Runella.</title>
        <authorList>
            <person name="Baek M.-G."/>
            <person name="Yi H."/>
        </authorList>
    </citation>
    <scope>NUCLEOTIDE SEQUENCE [LARGE SCALE GENOMIC DNA]</scope>
    <source>
        <strain evidence="11 12">HYN0085</strain>
    </source>
</reference>
<evidence type="ECO:0000256" key="5">
    <source>
        <dbReference type="ARBA" id="ARBA00013189"/>
    </source>
</evidence>
<dbReference type="SUPFAM" id="SSF51735">
    <property type="entry name" value="NAD(P)-binding Rossmann-fold domains"/>
    <property type="match status" value="1"/>
</dbReference>
<dbReference type="InterPro" id="IPR005886">
    <property type="entry name" value="UDP_G4E"/>
</dbReference>
<evidence type="ECO:0000256" key="2">
    <source>
        <dbReference type="ARBA" id="ARBA00001911"/>
    </source>
</evidence>
<evidence type="ECO:0000256" key="8">
    <source>
        <dbReference type="ARBA" id="ARBA00023235"/>
    </source>
</evidence>
<protein>
    <recommendedName>
        <fullName evidence="6 9">UDP-glucose 4-epimerase</fullName>
        <ecNumber evidence="5 9">5.1.3.2</ecNumber>
    </recommendedName>
</protein>
<evidence type="ECO:0000313" key="11">
    <source>
        <dbReference type="EMBL" id="AXE19974.1"/>
    </source>
</evidence>
<dbReference type="CDD" id="cd05247">
    <property type="entry name" value="UDP_G4E_1_SDR_e"/>
    <property type="match status" value="1"/>
</dbReference>
<comment type="subunit">
    <text evidence="9">Homodimer.</text>
</comment>
<evidence type="ECO:0000256" key="4">
    <source>
        <dbReference type="ARBA" id="ARBA00007637"/>
    </source>
</evidence>
<sequence length="339" mass="37633">MKILVTGGAGFIGSHTVVELQKSGFEPIIIDNFSNSEEKVLEGLEKIIGKPVVCYKADCNDETALRALFEKEKIGGVIHFAANKAVGESVENPLLYYGNNIGTTVLLLKLMKEYGVHNFVFSSSCTVYGQPDHLPVTEATPRQEAASPYGNTKKICEDIIRDFIFSKPAMKAIALRYFNPVGAHESAEIGELPRGVPSNLVPYITQTAAGLRQKLTVFGSDYNTPDGTCIRDFIHVVDLAKAHVKALELLAGVQEENFYDVFNIGTGEGVTVLQLIKTFEEVNNVKLNYSIGPRRPGDVEQIYAQVDKSREVMNWQTEKSLEDSLRDAWRWEQKLATRK</sequence>
<gene>
    <name evidence="11" type="primary">galE</name>
    <name evidence="11" type="ORF">DR864_20585</name>
</gene>
<dbReference type="GO" id="GO:0006012">
    <property type="term" value="P:galactose metabolic process"/>
    <property type="evidence" value="ECO:0007669"/>
    <property type="project" value="UniProtKB-UniPathway"/>
</dbReference>
<evidence type="ECO:0000313" key="12">
    <source>
        <dbReference type="Proteomes" id="UP000251993"/>
    </source>
</evidence>
<evidence type="ECO:0000256" key="6">
    <source>
        <dbReference type="ARBA" id="ARBA00018569"/>
    </source>
</evidence>
<comment type="cofactor">
    <cofactor evidence="2 9">
        <name>NAD(+)</name>
        <dbReference type="ChEBI" id="CHEBI:57540"/>
    </cofactor>
</comment>
<dbReference type="Pfam" id="PF16363">
    <property type="entry name" value="GDP_Man_Dehyd"/>
    <property type="match status" value="1"/>
</dbReference>
<dbReference type="GO" id="GO:0003978">
    <property type="term" value="F:UDP-glucose 4-epimerase activity"/>
    <property type="evidence" value="ECO:0007669"/>
    <property type="project" value="UniProtKB-UniRule"/>
</dbReference>
<keyword evidence="12" id="KW-1185">Reference proteome</keyword>
<keyword evidence="7 9" id="KW-0520">NAD</keyword>
<dbReference type="EMBL" id="CP030850">
    <property type="protein sequence ID" value="AXE19974.1"/>
    <property type="molecule type" value="Genomic_DNA"/>
</dbReference>
<dbReference type="NCBIfam" id="TIGR01179">
    <property type="entry name" value="galE"/>
    <property type="match status" value="1"/>
</dbReference>
<dbReference type="InterPro" id="IPR016040">
    <property type="entry name" value="NAD(P)-bd_dom"/>
</dbReference>
<dbReference type="RefSeq" id="WP_114068740.1">
    <property type="nucleotide sequence ID" value="NZ_CP030850.1"/>
</dbReference>
<dbReference type="Proteomes" id="UP000251993">
    <property type="component" value="Chromosome"/>
</dbReference>
<keyword evidence="9" id="KW-0119">Carbohydrate metabolism</keyword>
<proteinExistence type="inferred from homology"/>
<keyword evidence="8 9" id="KW-0413">Isomerase</keyword>
<organism evidence="11 12">
    <name type="scientific">Runella rosea</name>
    <dbReference type="NCBI Taxonomy" id="2259595"/>
    <lineage>
        <taxon>Bacteria</taxon>
        <taxon>Pseudomonadati</taxon>
        <taxon>Bacteroidota</taxon>
        <taxon>Cytophagia</taxon>
        <taxon>Cytophagales</taxon>
        <taxon>Spirosomataceae</taxon>
        <taxon>Runella</taxon>
    </lineage>
</organism>
<dbReference type="PRINTS" id="PR01713">
    <property type="entry name" value="NUCEPIMERASE"/>
</dbReference>